<accession>L1JER7</accession>
<feature type="chain" id="PRO_5008771223" evidence="1">
    <location>
        <begin position="21"/>
        <end position="190"/>
    </location>
</feature>
<dbReference type="Proteomes" id="UP000011087">
    <property type="component" value="Unassembled WGS sequence"/>
</dbReference>
<dbReference type="HOGENOM" id="CLU_1430529_0_0_1"/>
<dbReference type="EMBL" id="JH992993">
    <property type="protein sequence ID" value="EKX46634.1"/>
    <property type="molecule type" value="Genomic_DNA"/>
</dbReference>
<dbReference type="EnsemblProtists" id="EKX46634">
    <property type="protein sequence ID" value="EKX46634"/>
    <property type="gene ID" value="GUITHDRAFT_138022"/>
</dbReference>
<dbReference type="RefSeq" id="XP_005833614.1">
    <property type="nucleotide sequence ID" value="XM_005833557.1"/>
</dbReference>
<dbReference type="GeneID" id="17303325"/>
<reference evidence="3" key="3">
    <citation type="submission" date="2015-06" db="UniProtKB">
        <authorList>
            <consortium name="EnsemblProtists"/>
        </authorList>
    </citation>
    <scope>IDENTIFICATION</scope>
</reference>
<evidence type="ECO:0000256" key="1">
    <source>
        <dbReference type="SAM" id="SignalP"/>
    </source>
</evidence>
<feature type="signal peptide" evidence="1">
    <location>
        <begin position="1"/>
        <end position="20"/>
    </location>
</feature>
<name>L1JER7_GUITC</name>
<organism evidence="2">
    <name type="scientific">Guillardia theta (strain CCMP2712)</name>
    <name type="common">Cryptophyte</name>
    <dbReference type="NCBI Taxonomy" id="905079"/>
    <lineage>
        <taxon>Eukaryota</taxon>
        <taxon>Cryptophyceae</taxon>
        <taxon>Pyrenomonadales</taxon>
        <taxon>Geminigeraceae</taxon>
        <taxon>Guillardia</taxon>
    </lineage>
</organism>
<dbReference type="AlphaFoldDB" id="L1JER7"/>
<dbReference type="PaxDb" id="55529-EKX46634"/>
<evidence type="ECO:0000313" key="4">
    <source>
        <dbReference type="Proteomes" id="UP000011087"/>
    </source>
</evidence>
<gene>
    <name evidence="2" type="ORF">GUITHDRAFT_138022</name>
</gene>
<evidence type="ECO:0000313" key="2">
    <source>
        <dbReference type="EMBL" id="EKX46634.1"/>
    </source>
</evidence>
<evidence type="ECO:0000313" key="3">
    <source>
        <dbReference type="EnsemblProtists" id="EKX46634"/>
    </source>
</evidence>
<dbReference type="KEGG" id="gtt:GUITHDRAFT_138022"/>
<keyword evidence="1" id="KW-0732">Signal</keyword>
<protein>
    <submittedName>
        <fullName evidence="2 3">Uncharacterized protein</fullName>
    </submittedName>
</protein>
<reference evidence="4" key="2">
    <citation type="submission" date="2012-11" db="EMBL/GenBank/DDBJ databases">
        <authorList>
            <person name="Kuo A."/>
            <person name="Curtis B.A."/>
            <person name="Tanifuji G."/>
            <person name="Burki F."/>
            <person name="Gruber A."/>
            <person name="Irimia M."/>
            <person name="Maruyama S."/>
            <person name="Arias M.C."/>
            <person name="Ball S.G."/>
            <person name="Gile G.H."/>
            <person name="Hirakawa Y."/>
            <person name="Hopkins J.F."/>
            <person name="Rensing S.A."/>
            <person name="Schmutz J."/>
            <person name="Symeonidi A."/>
            <person name="Elias M."/>
            <person name="Eveleigh R.J."/>
            <person name="Herman E.K."/>
            <person name="Klute M.J."/>
            <person name="Nakayama T."/>
            <person name="Obornik M."/>
            <person name="Reyes-Prieto A."/>
            <person name="Armbrust E.V."/>
            <person name="Aves S.J."/>
            <person name="Beiko R.G."/>
            <person name="Coutinho P."/>
            <person name="Dacks J.B."/>
            <person name="Durnford D.G."/>
            <person name="Fast N.M."/>
            <person name="Green B.R."/>
            <person name="Grisdale C."/>
            <person name="Hempe F."/>
            <person name="Henrissat B."/>
            <person name="Hoppner M.P."/>
            <person name="Ishida K.-I."/>
            <person name="Kim E."/>
            <person name="Koreny L."/>
            <person name="Kroth P.G."/>
            <person name="Liu Y."/>
            <person name="Malik S.-B."/>
            <person name="Maier U.G."/>
            <person name="McRose D."/>
            <person name="Mock T."/>
            <person name="Neilson J.A."/>
            <person name="Onodera N.T."/>
            <person name="Poole A.M."/>
            <person name="Pritham E.J."/>
            <person name="Richards T.A."/>
            <person name="Rocap G."/>
            <person name="Roy S.W."/>
            <person name="Sarai C."/>
            <person name="Schaack S."/>
            <person name="Shirato S."/>
            <person name="Slamovits C.H."/>
            <person name="Spencer D.F."/>
            <person name="Suzuki S."/>
            <person name="Worden A.Z."/>
            <person name="Zauner S."/>
            <person name="Barry K."/>
            <person name="Bell C."/>
            <person name="Bharti A.K."/>
            <person name="Crow J.A."/>
            <person name="Grimwood J."/>
            <person name="Kramer R."/>
            <person name="Lindquist E."/>
            <person name="Lucas S."/>
            <person name="Salamov A."/>
            <person name="McFadden G.I."/>
            <person name="Lane C.E."/>
            <person name="Keeling P.J."/>
            <person name="Gray M.W."/>
            <person name="Grigoriev I.V."/>
            <person name="Archibald J.M."/>
        </authorList>
    </citation>
    <scope>NUCLEOTIDE SEQUENCE</scope>
    <source>
        <strain evidence="4">CCMP2712</strain>
    </source>
</reference>
<reference evidence="2 4" key="1">
    <citation type="journal article" date="2012" name="Nature">
        <title>Algal genomes reveal evolutionary mosaicism and the fate of nucleomorphs.</title>
        <authorList>
            <consortium name="DOE Joint Genome Institute"/>
            <person name="Curtis B.A."/>
            <person name="Tanifuji G."/>
            <person name="Burki F."/>
            <person name="Gruber A."/>
            <person name="Irimia M."/>
            <person name="Maruyama S."/>
            <person name="Arias M.C."/>
            <person name="Ball S.G."/>
            <person name="Gile G.H."/>
            <person name="Hirakawa Y."/>
            <person name="Hopkins J.F."/>
            <person name="Kuo A."/>
            <person name="Rensing S.A."/>
            <person name="Schmutz J."/>
            <person name="Symeonidi A."/>
            <person name="Elias M."/>
            <person name="Eveleigh R.J."/>
            <person name="Herman E.K."/>
            <person name="Klute M.J."/>
            <person name="Nakayama T."/>
            <person name="Obornik M."/>
            <person name="Reyes-Prieto A."/>
            <person name="Armbrust E.V."/>
            <person name="Aves S.J."/>
            <person name="Beiko R.G."/>
            <person name="Coutinho P."/>
            <person name="Dacks J.B."/>
            <person name="Durnford D.G."/>
            <person name="Fast N.M."/>
            <person name="Green B.R."/>
            <person name="Grisdale C.J."/>
            <person name="Hempel F."/>
            <person name="Henrissat B."/>
            <person name="Hoppner M.P."/>
            <person name="Ishida K."/>
            <person name="Kim E."/>
            <person name="Koreny L."/>
            <person name="Kroth P.G."/>
            <person name="Liu Y."/>
            <person name="Malik S.B."/>
            <person name="Maier U.G."/>
            <person name="McRose D."/>
            <person name="Mock T."/>
            <person name="Neilson J.A."/>
            <person name="Onodera N.T."/>
            <person name="Poole A.M."/>
            <person name="Pritham E.J."/>
            <person name="Richards T.A."/>
            <person name="Rocap G."/>
            <person name="Roy S.W."/>
            <person name="Sarai C."/>
            <person name="Schaack S."/>
            <person name="Shirato S."/>
            <person name="Slamovits C.H."/>
            <person name="Spencer D.F."/>
            <person name="Suzuki S."/>
            <person name="Worden A.Z."/>
            <person name="Zauner S."/>
            <person name="Barry K."/>
            <person name="Bell C."/>
            <person name="Bharti A.K."/>
            <person name="Crow J.A."/>
            <person name="Grimwood J."/>
            <person name="Kramer R."/>
            <person name="Lindquist E."/>
            <person name="Lucas S."/>
            <person name="Salamov A."/>
            <person name="McFadden G.I."/>
            <person name="Lane C.E."/>
            <person name="Keeling P.J."/>
            <person name="Gray M.W."/>
            <person name="Grigoriev I.V."/>
            <person name="Archibald J.M."/>
        </authorList>
    </citation>
    <scope>NUCLEOTIDE SEQUENCE</scope>
    <source>
        <strain evidence="2 4">CCMP2712</strain>
    </source>
</reference>
<proteinExistence type="predicted"/>
<sequence length="190" mass="20232">MNGRLLAVLTTLISFQCSCAQLEFSKCYSVSKSGAFGTCGTVSYNFKFCARSQDEADNQADVIILANSNTAPKTEEDCKSRAISICGSQAKEGVTCADYCKFSPGNTVQCQNDGDCLAKRSTKTCCSFYTSIFTGLCAMSASDIQLRVTSLESNSTCLSKDCYSAASSTSSSSLWLTTVALLTSLALLRL</sequence>
<keyword evidence="4" id="KW-1185">Reference proteome</keyword>